<dbReference type="Pfam" id="PF01979">
    <property type="entry name" value="Amidohydro_1"/>
    <property type="match status" value="1"/>
</dbReference>
<evidence type="ECO:0000313" key="3">
    <source>
        <dbReference type="Proteomes" id="UP001594351"/>
    </source>
</evidence>
<sequence>MVGSLKIINVRIFDVFSGQFSELGALEIKHGIFSAFKNNQAQSKSQQDILDGQGGYLIPGLIDCHCHILGTFANPEDTKFHLWLIKQVRNNLRVMLLAGVTAIRDMLAPINLINSYRRKIYKSKVIGPRIFTAGPMFSVENGYPYFLPSQPWVVNKAIGQLRWELKSESDIPRAVLYLKKKGVNHIKIYRLHQQLTEEAKPVSEIPLPWLLKICDAAHAMDLPVACHHSFVKGFREILELPIDTLEHLAVDGIYSDQDVQLFKAKNIYLIPTIKVMYDAAVEDPRQEPFFGEWLKSPAARQAFEPVPRRILLDLVADRWNPKYQTIVSKNIAQHGYKISFDNFRKMHQAGVKMAMGTDSGVNVCFFPHAPRELEHMVRFGMSPAEALRTGTINGAEVIGLSDRLGSITPGKWADCVLLRDNPLENITRIYDIQYVIKNGIVYDPVVELQRDVTLKMSGLVR</sequence>
<comment type="caution">
    <text evidence="2">The sequence shown here is derived from an EMBL/GenBank/DDBJ whole genome shotgun (WGS) entry which is preliminary data.</text>
</comment>
<dbReference type="InterPro" id="IPR011059">
    <property type="entry name" value="Metal-dep_hydrolase_composite"/>
</dbReference>
<organism evidence="2 3">
    <name type="scientific">candidate division CSSED10-310 bacterium</name>
    <dbReference type="NCBI Taxonomy" id="2855610"/>
    <lineage>
        <taxon>Bacteria</taxon>
        <taxon>Bacteria division CSSED10-310</taxon>
    </lineage>
</organism>
<dbReference type="InterPro" id="IPR051781">
    <property type="entry name" value="Metallo-dep_Hydrolase"/>
</dbReference>
<dbReference type="PANTHER" id="PTHR43135:SF3">
    <property type="entry name" value="ALPHA-D-RIBOSE 1-METHYLPHOSPHONATE 5-TRIPHOSPHATE DIPHOSPHATASE"/>
    <property type="match status" value="1"/>
</dbReference>
<dbReference type="Proteomes" id="UP001594351">
    <property type="component" value="Unassembled WGS sequence"/>
</dbReference>
<keyword evidence="3" id="KW-1185">Reference proteome</keyword>
<dbReference type="EMBL" id="JBHPBY010000035">
    <property type="protein sequence ID" value="MFC1849372.1"/>
    <property type="molecule type" value="Genomic_DNA"/>
</dbReference>
<gene>
    <name evidence="2" type="ORF">ACFL27_04100</name>
</gene>
<feature type="domain" description="Amidohydrolase-related" evidence="1">
    <location>
        <begin position="56"/>
        <end position="440"/>
    </location>
</feature>
<evidence type="ECO:0000313" key="2">
    <source>
        <dbReference type="EMBL" id="MFC1849372.1"/>
    </source>
</evidence>
<evidence type="ECO:0000259" key="1">
    <source>
        <dbReference type="Pfam" id="PF01979"/>
    </source>
</evidence>
<accession>A0ABV6YT35</accession>
<dbReference type="Gene3D" id="3.20.20.140">
    <property type="entry name" value="Metal-dependent hydrolases"/>
    <property type="match status" value="1"/>
</dbReference>
<dbReference type="PANTHER" id="PTHR43135">
    <property type="entry name" value="ALPHA-D-RIBOSE 1-METHYLPHOSPHONATE 5-TRIPHOSPHATE DIPHOSPHATASE"/>
    <property type="match status" value="1"/>
</dbReference>
<proteinExistence type="predicted"/>
<dbReference type="Gene3D" id="2.30.40.10">
    <property type="entry name" value="Urease, subunit C, domain 1"/>
    <property type="match status" value="1"/>
</dbReference>
<dbReference type="InterPro" id="IPR006680">
    <property type="entry name" value="Amidohydro-rel"/>
</dbReference>
<name>A0ABV6YT35_UNCC1</name>
<protein>
    <submittedName>
        <fullName evidence="2">Amidohydrolase family protein</fullName>
    </submittedName>
</protein>
<dbReference type="SUPFAM" id="SSF51338">
    <property type="entry name" value="Composite domain of metallo-dependent hydrolases"/>
    <property type="match status" value="1"/>
</dbReference>
<dbReference type="SUPFAM" id="SSF51556">
    <property type="entry name" value="Metallo-dependent hydrolases"/>
    <property type="match status" value="1"/>
</dbReference>
<reference evidence="2 3" key="1">
    <citation type="submission" date="2024-09" db="EMBL/GenBank/DDBJ databases">
        <title>Laminarin stimulates single cell rates of sulfate reduction while oxygen inhibits transcriptomic activity in coastal marine sediment.</title>
        <authorList>
            <person name="Lindsay M."/>
            <person name="Orcutt B."/>
            <person name="Emerson D."/>
            <person name="Stepanauskas R."/>
            <person name="D'Angelo T."/>
        </authorList>
    </citation>
    <scope>NUCLEOTIDE SEQUENCE [LARGE SCALE GENOMIC DNA]</scope>
    <source>
        <strain evidence="2">SAG AM-311-K15</strain>
    </source>
</reference>
<dbReference type="InterPro" id="IPR032466">
    <property type="entry name" value="Metal_Hydrolase"/>
</dbReference>